<accession>A0A4Y8IGM0</accession>
<dbReference type="GO" id="GO:0003677">
    <property type="term" value="F:DNA binding"/>
    <property type="evidence" value="ECO:0007669"/>
    <property type="project" value="InterPro"/>
</dbReference>
<comment type="caution">
    <text evidence="2">The sequence shown here is derived from an EMBL/GenBank/DDBJ whole genome shotgun (WGS) entry which is preliminary data.</text>
</comment>
<dbReference type="AlphaFoldDB" id="A0A4Y8IGM0"/>
<evidence type="ECO:0000313" key="2">
    <source>
        <dbReference type="EMBL" id="TFB14264.1"/>
    </source>
</evidence>
<dbReference type="Pfam" id="PF21259">
    <property type="entry name" value="Rgg_C"/>
    <property type="match status" value="1"/>
</dbReference>
<dbReference type="InterPro" id="IPR053163">
    <property type="entry name" value="HTH-type_regulator_Rgg"/>
</dbReference>
<dbReference type="InterPro" id="IPR010057">
    <property type="entry name" value="Transcription_activator_Rgg_C"/>
</dbReference>
<dbReference type="Proteomes" id="UP000297975">
    <property type="component" value="Unassembled WGS sequence"/>
</dbReference>
<dbReference type="SUPFAM" id="SSF47413">
    <property type="entry name" value="lambda repressor-like DNA-binding domains"/>
    <property type="match status" value="1"/>
</dbReference>
<evidence type="ECO:0000313" key="3">
    <source>
        <dbReference type="Proteomes" id="UP000297975"/>
    </source>
</evidence>
<dbReference type="Gene3D" id="1.25.40.10">
    <property type="entry name" value="Tetratricopeptide repeat domain"/>
    <property type="match status" value="1"/>
</dbReference>
<dbReference type="RefSeq" id="WP_134341075.1">
    <property type="nucleotide sequence ID" value="NZ_SOPW01000017.1"/>
</dbReference>
<sequence length="296" mass="34897">MLESYGSTFREIRKQKGFTLQELAEGIVSVSFLSKFERDQSEISLSLFKLLLSRLAVSFDEFFYLHNENADHFEKFFKRIQEAYLEEDVSFLEQMKYKQLSIWKNTKARTARCNVIAIERLIDLIKKQTISSSDEDIQFLYDFLFNVEVWGKYELLLYNLTMHLLPIEMVITLSRTAYKKSARYQGMKNGKQMVATVLLNTMVTLTGIPNQTVHPYAEEFLNYLEQINLDDVDIAEKLSRKSVRGYYELKTGNISKGEEIIRAVISFYRTLESHQLADKEEKYLEFYLNHIKLRKK</sequence>
<keyword evidence="3" id="KW-1185">Reference proteome</keyword>
<dbReference type="InterPro" id="IPR010982">
    <property type="entry name" value="Lambda_DNA-bd_dom_sf"/>
</dbReference>
<name>A0A4Y8IGM0_9BACI</name>
<dbReference type="OrthoDB" id="34624at2"/>
<dbReference type="InterPro" id="IPR011990">
    <property type="entry name" value="TPR-like_helical_dom_sf"/>
</dbReference>
<dbReference type="PANTHER" id="PTHR37038">
    <property type="entry name" value="TRANSCRIPTIONAL REGULATOR-RELATED"/>
    <property type="match status" value="1"/>
</dbReference>
<dbReference type="EMBL" id="SOPW01000017">
    <property type="protein sequence ID" value="TFB14264.1"/>
    <property type="molecule type" value="Genomic_DNA"/>
</dbReference>
<proteinExistence type="predicted"/>
<dbReference type="Pfam" id="PF01381">
    <property type="entry name" value="HTH_3"/>
    <property type="match status" value="1"/>
</dbReference>
<protein>
    <submittedName>
        <fullName evidence="2">Rgg/GadR/MutR family transcriptional regulator</fullName>
    </submittedName>
</protein>
<dbReference type="InterPro" id="IPR001387">
    <property type="entry name" value="Cro/C1-type_HTH"/>
</dbReference>
<reference evidence="2 3" key="1">
    <citation type="submission" date="2019-03" db="EMBL/GenBank/DDBJ databases">
        <authorList>
            <person name="He R.-H."/>
        </authorList>
    </citation>
    <scope>NUCLEOTIDE SEQUENCE [LARGE SCALE GENOMIC DNA]</scope>
    <source>
        <strain evidence="3">SH 714</strain>
    </source>
</reference>
<dbReference type="SMART" id="SM00530">
    <property type="entry name" value="HTH_XRE"/>
    <property type="match status" value="1"/>
</dbReference>
<dbReference type="NCBIfam" id="TIGR01716">
    <property type="entry name" value="RGG_Cterm"/>
    <property type="match status" value="1"/>
</dbReference>
<dbReference type="PROSITE" id="PS50943">
    <property type="entry name" value="HTH_CROC1"/>
    <property type="match status" value="1"/>
</dbReference>
<gene>
    <name evidence="2" type="ORF">E3U55_13870</name>
</gene>
<evidence type="ECO:0000259" key="1">
    <source>
        <dbReference type="PROSITE" id="PS50943"/>
    </source>
</evidence>
<organism evidence="2 3">
    <name type="scientific">Filobacillus milosensis</name>
    <dbReference type="NCBI Taxonomy" id="94137"/>
    <lineage>
        <taxon>Bacteria</taxon>
        <taxon>Bacillati</taxon>
        <taxon>Bacillota</taxon>
        <taxon>Bacilli</taxon>
        <taxon>Bacillales</taxon>
        <taxon>Bacillaceae</taxon>
        <taxon>Filobacillus</taxon>
    </lineage>
</organism>
<dbReference type="PANTHER" id="PTHR37038:SF12">
    <property type="entry name" value="TRANSCRIPTIONAL REGULATOR"/>
    <property type="match status" value="1"/>
</dbReference>
<feature type="domain" description="HTH cro/C1-type" evidence="1">
    <location>
        <begin position="9"/>
        <end position="62"/>
    </location>
</feature>
<dbReference type="CDD" id="cd00093">
    <property type="entry name" value="HTH_XRE"/>
    <property type="match status" value="1"/>
</dbReference>